<keyword evidence="2" id="KW-1185">Reference proteome</keyword>
<dbReference type="InterPro" id="IPR036397">
    <property type="entry name" value="RNaseH_sf"/>
</dbReference>
<dbReference type="OrthoDB" id="8034171at2759"/>
<organism evidence="1 2">
    <name type="scientific">Haemaphysalis longicornis</name>
    <name type="common">Bush tick</name>
    <dbReference type="NCBI Taxonomy" id="44386"/>
    <lineage>
        <taxon>Eukaryota</taxon>
        <taxon>Metazoa</taxon>
        <taxon>Ecdysozoa</taxon>
        <taxon>Arthropoda</taxon>
        <taxon>Chelicerata</taxon>
        <taxon>Arachnida</taxon>
        <taxon>Acari</taxon>
        <taxon>Parasitiformes</taxon>
        <taxon>Ixodida</taxon>
        <taxon>Ixodoidea</taxon>
        <taxon>Ixodidae</taxon>
        <taxon>Haemaphysalinae</taxon>
        <taxon>Haemaphysalis</taxon>
    </lineage>
</organism>
<evidence type="ECO:0000313" key="1">
    <source>
        <dbReference type="EMBL" id="KAH9375075.1"/>
    </source>
</evidence>
<reference evidence="1 2" key="1">
    <citation type="journal article" date="2020" name="Cell">
        <title>Large-Scale Comparative Analyses of Tick Genomes Elucidate Their Genetic Diversity and Vector Capacities.</title>
        <authorList>
            <consortium name="Tick Genome and Microbiome Consortium (TIGMIC)"/>
            <person name="Jia N."/>
            <person name="Wang J."/>
            <person name="Shi W."/>
            <person name="Du L."/>
            <person name="Sun Y."/>
            <person name="Zhan W."/>
            <person name="Jiang J.F."/>
            <person name="Wang Q."/>
            <person name="Zhang B."/>
            <person name="Ji P."/>
            <person name="Bell-Sakyi L."/>
            <person name="Cui X.M."/>
            <person name="Yuan T.T."/>
            <person name="Jiang B.G."/>
            <person name="Yang W.F."/>
            <person name="Lam T.T."/>
            <person name="Chang Q.C."/>
            <person name="Ding S.J."/>
            <person name="Wang X.J."/>
            <person name="Zhu J.G."/>
            <person name="Ruan X.D."/>
            <person name="Zhao L."/>
            <person name="Wei J.T."/>
            <person name="Ye R.Z."/>
            <person name="Que T.C."/>
            <person name="Du C.H."/>
            <person name="Zhou Y.H."/>
            <person name="Cheng J.X."/>
            <person name="Dai P.F."/>
            <person name="Guo W.B."/>
            <person name="Han X.H."/>
            <person name="Huang E.J."/>
            <person name="Li L.F."/>
            <person name="Wei W."/>
            <person name="Gao Y.C."/>
            <person name="Liu J.Z."/>
            <person name="Shao H.Z."/>
            <person name="Wang X."/>
            <person name="Wang C.C."/>
            <person name="Yang T.C."/>
            <person name="Huo Q.B."/>
            <person name="Li W."/>
            <person name="Chen H.Y."/>
            <person name="Chen S.E."/>
            <person name="Zhou L.G."/>
            <person name="Ni X.B."/>
            <person name="Tian J.H."/>
            <person name="Sheng Y."/>
            <person name="Liu T."/>
            <person name="Pan Y.S."/>
            <person name="Xia L.Y."/>
            <person name="Li J."/>
            <person name="Zhao F."/>
            <person name="Cao W.C."/>
        </authorList>
    </citation>
    <scope>NUCLEOTIDE SEQUENCE [LARGE SCALE GENOMIC DNA]</scope>
    <source>
        <strain evidence="1">HaeL-2018</strain>
    </source>
</reference>
<dbReference type="OMA" id="EAYEFAG"/>
<dbReference type="Proteomes" id="UP000821853">
    <property type="component" value="Chromosome 5"/>
</dbReference>
<dbReference type="InterPro" id="IPR012337">
    <property type="entry name" value="RNaseH-like_sf"/>
</dbReference>
<dbReference type="AlphaFoldDB" id="A0A9J6GII4"/>
<protein>
    <recommendedName>
        <fullName evidence="3">RNase H type-1 domain-containing protein</fullName>
    </recommendedName>
</protein>
<accession>A0A9J6GII4</accession>
<evidence type="ECO:0000313" key="2">
    <source>
        <dbReference type="Proteomes" id="UP000821853"/>
    </source>
</evidence>
<name>A0A9J6GII4_HAELO</name>
<dbReference type="VEuPathDB" id="VectorBase:HLOH_065282"/>
<sequence>MCGTSDASDYREKSAMCIGATNYPGNQHVAGTIVTTHTVEAEDAAIALAISSIQTLGVLVSDSRAAITNFTRGRISPKTLAILRHLTNMENLPTVTLLWVPIHDTLEGNEEAYEFAGALTNQTNLPVAYTDTPRNGGRLLTYRKIELL</sequence>
<comment type="caution">
    <text evidence="1">The sequence shown here is derived from an EMBL/GenBank/DDBJ whole genome shotgun (WGS) entry which is preliminary data.</text>
</comment>
<evidence type="ECO:0008006" key="3">
    <source>
        <dbReference type="Google" id="ProtNLM"/>
    </source>
</evidence>
<dbReference type="Gene3D" id="3.30.420.10">
    <property type="entry name" value="Ribonuclease H-like superfamily/Ribonuclease H"/>
    <property type="match status" value="1"/>
</dbReference>
<dbReference type="GO" id="GO:0003676">
    <property type="term" value="F:nucleic acid binding"/>
    <property type="evidence" value="ECO:0007669"/>
    <property type="project" value="InterPro"/>
</dbReference>
<proteinExistence type="predicted"/>
<dbReference type="SUPFAM" id="SSF53098">
    <property type="entry name" value="Ribonuclease H-like"/>
    <property type="match status" value="1"/>
</dbReference>
<gene>
    <name evidence="1" type="ORF">HPB48_012592</name>
</gene>
<dbReference type="EMBL" id="JABSTR010000007">
    <property type="protein sequence ID" value="KAH9375075.1"/>
    <property type="molecule type" value="Genomic_DNA"/>
</dbReference>